<protein>
    <submittedName>
        <fullName evidence="3">SH3 domain-containing protein</fullName>
    </submittedName>
</protein>
<feature type="chain" id="PRO_5042070736" evidence="1">
    <location>
        <begin position="21"/>
        <end position="145"/>
    </location>
</feature>
<proteinExistence type="predicted"/>
<reference evidence="3" key="2">
    <citation type="submission" date="2023-02" db="EMBL/GenBank/DDBJ databases">
        <title>'Rhodoalgimonas zhirmunskyi' gen. nov., isolated from a red alga.</title>
        <authorList>
            <person name="Nedashkovskaya O.I."/>
            <person name="Otstavnykh N.Y."/>
            <person name="Bystritskaya E.P."/>
            <person name="Balabanova L.A."/>
            <person name="Isaeva M.P."/>
        </authorList>
    </citation>
    <scope>NUCLEOTIDE SEQUENCE</scope>
    <source>
        <strain evidence="3">KCTC 52189</strain>
    </source>
</reference>
<reference evidence="3" key="1">
    <citation type="submission" date="2022-07" db="EMBL/GenBank/DDBJ databases">
        <authorList>
            <person name="Otstavnykh N."/>
            <person name="Isaeva M."/>
            <person name="Bystritskaya E."/>
        </authorList>
    </citation>
    <scope>NUCLEOTIDE SEQUENCE</scope>
    <source>
        <strain evidence="3">KCTC 52189</strain>
    </source>
</reference>
<feature type="signal peptide" evidence="1">
    <location>
        <begin position="1"/>
        <end position="20"/>
    </location>
</feature>
<dbReference type="AlphaFoldDB" id="A0AAE4B577"/>
<sequence>MRILLLAVMAALAVLSSAREDTVSCDEVLAYIVDGDPVDVRVEPSEVAGIIAVIEESGNEFGTTVQITGSDGEWIRVTRADTPDDTTFDGVGWVHNSHLRTEIQPSGQDSTPLFETPSAEAPVVRLLRHSEIHKARKSPAFLACH</sequence>
<keyword evidence="1" id="KW-0732">Signal</keyword>
<dbReference type="Pfam" id="PF08239">
    <property type="entry name" value="SH3_3"/>
    <property type="match status" value="1"/>
</dbReference>
<organism evidence="3 4">
    <name type="scientific">Marimonas arenosa</name>
    <dbReference type="NCBI Taxonomy" id="1795305"/>
    <lineage>
        <taxon>Bacteria</taxon>
        <taxon>Pseudomonadati</taxon>
        <taxon>Pseudomonadota</taxon>
        <taxon>Alphaproteobacteria</taxon>
        <taxon>Rhodobacterales</taxon>
        <taxon>Paracoccaceae</taxon>
        <taxon>Marimonas</taxon>
    </lineage>
</organism>
<keyword evidence="4" id="KW-1185">Reference proteome</keyword>
<evidence type="ECO:0000259" key="2">
    <source>
        <dbReference type="Pfam" id="PF08239"/>
    </source>
</evidence>
<evidence type="ECO:0000313" key="3">
    <source>
        <dbReference type="EMBL" id="MDQ2088971.1"/>
    </source>
</evidence>
<dbReference type="EMBL" id="JANHAX010000001">
    <property type="protein sequence ID" value="MDQ2088971.1"/>
    <property type="molecule type" value="Genomic_DNA"/>
</dbReference>
<evidence type="ECO:0000313" key="4">
    <source>
        <dbReference type="Proteomes" id="UP001226762"/>
    </source>
</evidence>
<dbReference type="RefSeq" id="WP_306734226.1">
    <property type="nucleotide sequence ID" value="NZ_JANHAX010000001.1"/>
</dbReference>
<dbReference type="Proteomes" id="UP001226762">
    <property type="component" value="Unassembled WGS sequence"/>
</dbReference>
<feature type="domain" description="SH3b" evidence="2">
    <location>
        <begin position="38"/>
        <end position="99"/>
    </location>
</feature>
<dbReference type="InterPro" id="IPR003646">
    <property type="entry name" value="SH3-like_bac-type"/>
</dbReference>
<gene>
    <name evidence="3" type="ORF">NO357_03530</name>
</gene>
<dbReference type="Gene3D" id="2.30.30.40">
    <property type="entry name" value="SH3 Domains"/>
    <property type="match status" value="1"/>
</dbReference>
<accession>A0AAE4B577</accession>
<name>A0AAE4B577_9RHOB</name>
<evidence type="ECO:0000256" key="1">
    <source>
        <dbReference type="SAM" id="SignalP"/>
    </source>
</evidence>
<comment type="caution">
    <text evidence="3">The sequence shown here is derived from an EMBL/GenBank/DDBJ whole genome shotgun (WGS) entry which is preliminary data.</text>
</comment>